<dbReference type="GeneID" id="63911451"/>
<name>A0A6M2YSP0_9CAUD</name>
<proteinExistence type="predicted"/>
<organism evidence="1 2">
    <name type="scientific">Mycobacterium phage Weirdo19</name>
    <dbReference type="NCBI Taxonomy" id="2601610"/>
    <lineage>
        <taxon>Viruses</taxon>
        <taxon>Duplodnaviria</taxon>
        <taxon>Heunggongvirae</taxon>
        <taxon>Uroviricota</taxon>
        <taxon>Caudoviricetes</taxon>
        <taxon>Rosariovirus</taxon>
        <taxon>Rosariovirus Weirdo19ES</taxon>
    </lineage>
</organism>
<dbReference type="EMBL" id="MN103533">
    <property type="protein sequence ID" value="QEA10783.1"/>
    <property type="molecule type" value="Genomic_DNA"/>
</dbReference>
<evidence type="ECO:0000313" key="1">
    <source>
        <dbReference type="EMBL" id="QEA10783.1"/>
    </source>
</evidence>
<dbReference type="RefSeq" id="YP_010050716.1">
    <property type="nucleotide sequence ID" value="NC_054433.1"/>
</dbReference>
<reference evidence="1 2" key="1">
    <citation type="journal article" date="2020" name="PLoS ONE">
        <title>Weirdo19ES is a novel singleton mycobacteriophage that selects for glycolipid deficient phage-resistant M. smegmatis mutants.</title>
        <authorList>
            <person name="Suarez C.A."/>
            <person name="Franceschelli J.J."/>
            <person name="Tasselli S.E."/>
            <person name="Morbidoni H.R."/>
        </authorList>
    </citation>
    <scope>NUCLEOTIDE SEQUENCE [LARGE SCALE GENOMIC DNA]</scope>
</reference>
<accession>A0A6M2YSP0</accession>
<dbReference type="Proteomes" id="UP000501191">
    <property type="component" value="Segment"/>
</dbReference>
<protein>
    <submittedName>
        <fullName evidence="1">Tail assembly chaperone</fullName>
    </submittedName>
</protein>
<keyword evidence="2" id="KW-1185">Reference proteome</keyword>
<sequence length="110" mass="12072">MAKTAAKEHLSPVVGEDLDADDQAAEAAEALNRAVVTLEWKGQTFTLPKRRGRWPTRAAREFGRENHLGAIVALLGEEAWARLEELCPVVDDINEFANYAGEKIAAECIP</sequence>
<dbReference type="KEGG" id="vg:63911451"/>
<evidence type="ECO:0000313" key="2">
    <source>
        <dbReference type="Proteomes" id="UP000501191"/>
    </source>
</evidence>